<evidence type="ECO:0000313" key="2">
    <source>
        <dbReference type="EMBL" id="GBR72871.1"/>
    </source>
</evidence>
<reference evidence="2 3" key="1">
    <citation type="journal article" date="2019" name="ISME J.">
        <title>Genome analyses of uncultured TG2/ZB3 bacteria in 'Margulisbacteria' specifically attached to ectosymbiotic spirochetes of protists in the termite gut.</title>
        <authorList>
            <person name="Utami Y.D."/>
            <person name="Kuwahara H."/>
            <person name="Igai K."/>
            <person name="Murakami T."/>
            <person name="Sugaya K."/>
            <person name="Morikawa T."/>
            <person name="Nagura Y."/>
            <person name="Yuki M."/>
            <person name="Deevong P."/>
            <person name="Inoue T."/>
            <person name="Kihara K."/>
            <person name="Lo N."/>
            <person name="Yamada A."/>
            <person name="Ohkuma M."/>
            <person name="Hongoh Y."/>
        </authorList>
    </citation>
    <scope>NUCLEOTIDE SEQUENCE [LARGE SCALE GENOMIC DNA]</scope>
    <source>
        <strain evidence="2">NkOx7-01</strain>
    </source>
</reference>
<organism evidence="2 3">
    <name type="scientific">Termititenax aidoneus</name>
    <dbReference type="NCBI Taxonomy" id="2218524"/>
    <lineage>
        <taxon>Bacteria</taxon>
        <taxon>Bacillati</taxon>
        <taxon>Candidatus Margulisiibacteriota</taxon>
        <taxon>Candidatus Termititenacia</taxon>
        <taxon>Candidatus Termititenacales</taxon>
        <taxon>Candidatus Termititenacaceae</taxon>
        <taxon>Candidatus Termititenax</taxon>
    </lineage>
</organism>
<comment type="caution">
    <text evidence="2">The sequence shown here is derived from an EMBL/GenBank/DDBJ whole genome shotgun (WGS) entry which is preliminary data.</text>
</comment>
<evidence type="ECO:0000256" key="1">
    <source>
        <dbReference type="SAM" id="SignalP"/>
    </source>
</evidence>
<dbReference type="PROSITE" id="PS51257">
    <property type="entry name" value="PROKAR_LIPOPROTEIN"/>
    <property type="match status" value="1"/>
</dbReference>
<dbReference type="EMBL" id="BGZN01000003">
    <property type="protein sequence ID" value="GBR72871.1"/>
    <property type="molecule type" value="Genomic_DNA"/>
</dbReference>
<dbReference type="Proteomes" id="UP000269352">
    <property type="component" value="Unassembled WGS sequence"/>
</dbReference>
<name>A0A388T8C2_TERA1</name>
<keyword evidence="1" id="KW-0732">Signal</keyword>
<gene>
    <name evidence="2" type="ORF">NO1_0328</name>
</gene>
<dbReference type="AlphaFoldDB" id="A0A388T8C2"/>
<keyword evidence="3" id="KW-1185">Reference proteome</keyword>
<sequence>MKKIILAIFTVMLALSIFGCGKTQQASGGGSSSGGGGGGGNTPQTFSISGESDLLNGYVSGFSVMAADDFSVTLHDLLTGATVNANVKIEDGKYSVTGLDAAKVYEVRLRKNSDVQSNVAAKPRFSDTATVNVSENTTTFANKIIEKKDEIKDALTGANAAAGKVNELFALAKDNESKLVEYARQIKNSKQDKLTVLAWDTKNIDGSTSDWNKNYTVLFDADHPLSDTDNRLTWRGIGKAYKDCLVVKNVKVARDNDNLYFLWEQQGNGFYTDEEKKDNNNIWDNRGKNTVEYMMGIYIAGTGWDAEDETRPPSYMETPVLAEMGMSNTKIQDEVRFSAQIWRKEDPHHNIVINDKMQGKLSGDKKFLEIAVSINEIQEHLRGYLLSDYDDAYVIGIKVKGNYEWVPGPNDGEGSMIGGNYNFITNMLLVKF</sequence>
<accession>A0A388T8C2</accession>
<evidence type="ECO:0000313" key="3">
    <source>
        <dbReference type="Proteomes" id="UP000269352"/>
    </source>
</evidence>
<feature type="chain" id="PRO_5017410862" evidence="1">
    <location>
        <begin position="20"/>
        <end position="432"/>
    </location>
</feature>
<protein>
    <submittedName>
        <fullName evidence="2">Uncharacterized protein</fullName>
    </submittedName>
</protein>
<feature type="signal peptide" evidence="1">
    <location>
        <begin position="1"/>
        <end position="19"/>
    </location>
</feature>
<proteinExistence type="predicted"/>